<dbReference type="InterPro" id="IPR034365">
    <property type="entry name" value="AtC3H46-like_RRM"/>
</dbReference>
<feature type="compositionally biased region" description="Polar residues" evidence="8">
    <location>
        <begin position="495"/>
        <end position="515"/>
    </location>
</feature>
<evidence type="ECO:0000256" key="2">
    <source>
        <dbReference type="ARBA" id="ARBA00022771"/>
    </source>
</evidence>
<evidence type="ECO:0000256" key="8">
    <source>
        <dbReference type="SAM" id="MobiDB-lite"/>
    </source>
</evidence>
<dbReference type="InterPro" id="IPR035979">
    <property type="entry name" value="RBD_domain_sf"/>
</dbReference>
<dbReference type="Pfam" id="PF00642">
    <property type="entry name" value="zf-CCCH"/>
    <property type="match status" value="1"/>
</dbReference>
<dbReference type="PROSITE" id="PS50102">
    <property type="entry name" value="RRM"/>
    <property type="match status" value="1"/>
</dbReference>
<evidence type="ECO:0000256" key="3">
    <source>
        <dbReference type="ARBA" id="ARBA00022833"/>
    </source>
</evidence>
<feature type="compositionally biased region" description="Basic and acidic residues" evidence="8">
    <location>
        <begin position="532"/>
        <end position="543"/>
    </location>
</feature>
<dbReference type="Gene3D" id="4.10.1000.10">
    <property type="entry name" value="Zinc finger, CCCH-type"/>
    <property type="match status" value="1"/>
</dbReference>
<sequence length="641" mass="68075">MDAYEATKVVFSRIQALDPDHAAKIMGLLLIQDHGEKEMIRLAFGPESLLHAVMAKARKDLGLLLPASPTSVAAAGHAPFLQLPRQNSGRAGAPSPLSVSSPSSWGHAPAFSRSNSTSNGTGTAEEAAGAGEELPSPVNGGAAPFFPHQSGDALLDDLQLQEQLAFLNEGSANPAHQLPGFVGGECRSPGPGDASGMFAFGLGWPNGGPAHRRSSSVNEFCLGGGGGGDGFGWKPCLYYARGFCKNGGSCRFVHGGLSDDAAAFAGAKMEAAADQQQQQQCQDFLIRSKSQRLGDEAHKFMGRPRLDRADFANMMNPGSRQIYLTFPADSTFREEDVSNYFSIYGPVHDVRIPYQQKRMFGFVTFVYPETVKLILAKGNPHFICDARVLVKPYKEKGKVPDKCRKPQQGDFSGCTTPTGGLDGGYPFDLHQLGGRMLQHSSSANELLLRRKLEEQQQAIELQSRRLMGLQLLDLKARAAAAAASPLPTPIGDAFASSQPVSTTAVESPSPPESGQQLLKLRSGFALEGKVNGGDKEESAREASPDAADSDQSGEHNLPDSPFASPTKSAALLHDSFTATETESTAASRVGVDAGVGSKIDAPRVGNPFAQLLLLPHAQAVLRSRSHGDVKFTIVGELYPPT</sequence>
<evidence type="ECO:0000256" key="1">
    <source>
        <dbReference type="ARBA" id="ARBA00022723"/>
    </source>
</evidence>
<dbReference type="PROSITE" id="PS50103">
    <property type="entry name" value="ZF_C3H1"/>
    <property type="match status" value="1"/>
</dbReference>
<feature type="region of interest" description="Disordered" evidence="8">
    <location>
        <begin position="493"/>
        <end position="515"/>
    </location>
</feature>
<feature type="region of interest" description="Disordered" evidence="8">
    <location>
        <begin position="84"/>
        <end position="146"/>
    </location>
</feature>
<keyword evidence="2 7" id="KW-0863">Zinc-finger</keyword>
<dbReference type="PANTHER" id="PTHR24009:SF27">
    <property type="entry name" value="RNA-BINDING ZINC FINGER FAMILY PROTEIN"/>
    <property type="match status" value="1"/>
</dbReference>
<dbReference type="SUPFAM" id="SSF54928">
    <property type="entry name" value="RNA-binding domain, RBD"/>
    <property type="match status" value="1"/>
</dbReference>
<dbReference type="GO" id="GO:0003723">
    <property type="term" value="F:RNA binding"/>
    <property type="evidence" value="ECO:0007669"/>
    <property type="project" value="UniProtKB-UniRule"/>
</dbReference>
<dbReference type="CDD" id="cd12458">
    <property type="entry name" value="RRM_AtC3H46_like"/>
    <property type="match status" value="1"/>
</dbReference>
<organism evidence="9">
    <name type="scientific">Zea mays</name>
    <name type="common">Maize</name>
    <dbReference type="NCBI Taxonomy" id="4577"/>
    <lineage>
        <taxon>Eukaryota</taxon>
        <taxon>Viridiplantae</taxon>
        <taxon>Streptophyta</taxon>
        <taxon>Embryophyta</taxon>
        <taxon>Tracheophyta</taxon>
        <taxon>Spermatophyta</taxon>
        <taxon>Magnoliopsida</taxon>
        <taxon>Liliopsida</taxon>
        <taxon>Poales</taxon>
        <taxon>Poaceae</taxon>
        <taxon>PACMAD clade</taxon>
        <taxon>Panicoideae</taxon>
        <taxon>Andropogonodae</taxon>
        <taxon>Andropogoneae</taxon>
        <taxon>Tripsacinae</taxon>
        <taxon>Zea</taxon>
    </lineage>
</organism>
<proteinExistence type="predicted"/>
<name>A0A1D6PBB1_MAIZE</name>
<dbReference type="PANTHER" id="PTHR24009">
    <property type="entry name" value="RNA-BINDING (RRM/RBD/RNP MOTIFS)"/>
    <property type="match status" value="1"/>
</dbReference>
<feature type="region of interest" description="Disordered" evidence="8">
    <location>
        <begin position="528"/>
        <end position="566"/>
    </location>
</feature>
<evidence type="ECO:0000313" key="9">
    <source>
        <dbReference type="EMBL" id="AQL06930.1"/>
    </source>
</evidence>
<feature type="compositionally biased region" description="Low complexity" evidence="8">
    <location>
        <begin position="94"/>
        <end position="104"/>
    </location>
</feature>
<dbReference type="GO" id="GO:0003677">
    <property type="term" value="F:DNA binding"/>
    <property type="evidence" value="ECO:0007669"/>
    <property type="project" value="UniProtKB-KW"/>
</dbReference>
<dbReference type="InterPro" id="IPR000504">
    <property type="entry name" value="RRM_dom"/>
</dbReference>
<keyword evidence="3 7" id="KW-0862">Zinc</keyword>
<evidence type="ECO:0000256" key="7">
    <source>
        <dbReference type="PROSITE-ProRule" id="PRU00723"/>
    </source>
</evidence>
<evidence type="ECO:0000256" key="4">
    <source>
        <dbReference type="ARBA" id="ARBA00022884"/>
    </source>
</evidence>
<dbReference type="Gene3D" id="3.30.70.330">
    <property type="match status" value="1"/>
</dbReference>
<reference evidence="9" key="1">
    <citation type="submission" date="2015-12" db="EMBL/GenBank/DDBJ databases">
        <title>Update maize B73 reference genome by single molecule sequencing technologies.</title>
        <authorList>
            <consortium name="Maize Genome Sequencing Project"/>
            <person name="Ware D."/>
        </authorList>
    </citation>
    <scope>NUCLEOTIDE SEQUENCE</scope>
    <source>
        <tissue evidence="9">Seedling</tissue>
    </source>
</reference>
<gene>
    <name evidence="9" type="ORF">ZEAMMB73_Zm00001d047539</name>
</gene>
<keyword evidence="5" id="KW-0238">DNA-binding</keyword>
<evidence type="ECO:0000256" key="5">
    <source>
        <dbReference type="ARBA" id="ARBA00023125"/>
    </source>
</evidence>
<feature type="zinc finger region" description="C3H1-type" evidence="7">
    <location>
        <begin position="230"/>
        <end position="257"/>
    </location>
</feature>
<dbReference type="FunFam" id="3.30.70.330:FF:000678">
    <property type="entry name" value="zinc finger CCCH domain-containing protein 53-like isoform X2"/>
    <property type="match status" value="1"/>
</dbReference>
<accession>A0A1D6PBB1</accession>
<dbReference type="InterPro" id="IPR012677">
    <property type="entry name" value="Nucleotide-bd_a/b_plait_sf"/>
</dbReference>
<dbReference type="Pfam" id="PF23182">
    <property type="entry name" value="PABC_AtC3H46"/>
    <property type="match status" value="1"/>
</dbReference>
<dbReference type="Pfam" id="PF00076">
    <property type="entry name" value="RRM_1"/>
    <property type="match status" value="1"/>
</dbReference>
<keyword evidence="1 7" id="KW-0479">Metal-binding</keyword>
<dbReference type="SMART" id="SM00360">
    <property type="entry name" value="RRM"/>
    <property type="match status" value="1"/>
</dbReference>
<feature type="compositionally biased region" description="Low complexity" evidence="8">
    <location>
        <begin position="114"/>
        <end position="133"/>
    </location>
</feature>
<dbReference type="EMBL" id="CM000785">
    <property type="protein sequence ID" value="AQL06930.1"/>
    <property type="molecule type" value="Genomic_DNA"/>
</dbReference>
<keyword evidence="4 6" id="KW-0694">RNA-binding</keyword>
<dbReference type="InterPro" id="IPR000571">
    <property type="entry name" value="Znf_CCCH"/>
</dbReference>
<evidence type="ECO:0000256" key="6">
    <source>
        <dbReference type="PROSITE-ProRule" id="PRU00176"/>
    </source>
</evidence>
<dbReference type="InterPro" id="IPR056276">
    <property type="entry name" value="AtC3H46-like_PABC-like"/>
</dbReference>
<dbReference type="AlphaFoldDB" id="A0A1D6PBB1"/>
<dbReference type="GO" id="GO:0008270">
    <property type="term" value="F:zinc ion binding"/>
    <property type="evidence" value="ECO:0007669"/>
    <property type="project" value="UniProtKB-KW"/>
</dbReference>
<dbReference type="ExpressionAtlas" id="A0A1D6PBB1">
    <property type="expression patterns" value="baseline and differential"/>
</dbReference>
<dbReference type="SMART" id="SM00356">
    <property type="entry name" value="ZnF_C3H1"/>
    <property type="match status" value="1"/>
</dbReference>
<protein>
    <submittedName>
        <fullName evidence="9">Putative RNA-binding zinc finger family protein</fullName>
    </submittedName>
</protein>